<gene>
    <name evidence="1" type="ORF">SAMN02745126_05573</name>
</gene>
<sequence length="134" mass="15084">MRRLHLPGTRAWREYRVPLPSGITATIAFALADPAYDFWTVAIAREQQAVAFGLLAIMDAPGEPHEPMLWTFGGESVSILPDDDDLAPSEAVRQILPRYLAMFFDDIKDTVPELTAMKMSVGRRTDRRSDRSLH</sequence>
<protein>
    <submittedName>
        <fullName evidence="1">Uncharacterized protein</fullName>
    </submittedName>
</protein>
<dbReference type="EMBL" id="FUWJ01000012">
    <property type="protein sequence ID" value="SKA34904.1"/>
    <property type="molecule type" value="Genomic_DNA"/>
</dbReference>
<accession>A0A1T4T310</accession>
<reference evidence="2" key="1">
    <citation type="submission" date="2017-02" db="EMBL/GenBank/DDBJ databases">
        <authorList>
            <person name="Varghese N."/>
            <person name="Submissions S."/>
        </authorList>
    </citation>
    <scope>NUCLEOTIDE SEQUENCE [LARGE SCALE GENOMIC DNA]</scope>
    <source>
        <strain evidence="2">ATCC 27094</strain>
    </source>
</reference>
<name>A0A1T4T310_9HYPH</name>
<proteinExistence type="predicted"/>
<evidence type="ECO:0000313" key="2">
    <source>
        <dbReference type="Proteomes" id="UP000190092"/>
    </source>
</evidence>
<dbReference type="AlphaFoldDB" id="A0A1T4T310"/>
<organism evidence="1 2">
    <name type="scientific">Enhydrobacter aerosaccus</name>
    <dbReference type="NCBI Taxonomy" id="225324"/>
    <lineage>
        <taxon>Bacteria</taxon>
        <taxon>Pseudomonadati</taxon>
        <taxon>Pseudomonadota</taxon>
        <taxon>Alphaproteobacteria</taxon>
        <taxon>Hyphomicrobiales</taxon>
        <taxon>Enhydrobacter</taxon>
    </lineage>
</organism>
<dbReference type="Proteomes" id="UP000190092">
    <property type="component" value="Unassembled WGS sequence"/>
</dbReference>
<keyword evidence="2" id="KW-1185">Reference proteome</keyword>
<dbReference type="STRING" id="225324.SAMN02745126_05573"/>
<evidence type="ECO:0000313" key="1">
    <source>
        <dbReference type="EMBL" id="SKA34904.1"/>
    </source>
</evidence>